<feature type="signal peptide" evidence="4">
    <location>
        <begin position="1"/>
        <end position="28"/>
    </location>
</feature>
<dbReference type="SUPFAM" id="SSF53850">
    <property type="entry name" value="Periplasmic binding protein-like II"/>
    <property type="match status" value="1"/>
</dbReference>
<evidence type="ECO:0000256" key="1">
    <source>
        <dbReference type="ARBA" id="ARBA00005695"/>
    </source>
</evidence>
<dbReference type="PANTHER" id="PTHR30290:SF9">
    <property type="entry name" value="OLIGOPEPTIDE-BINDING PROTEIN APPA"/>
    <property type="match status" value="1"/>
</dbReference>
<evidence type="ECO:0000256" key="3">
    <source>
        <dbReference type="ARBA" id="ARBA00022729"/>
    </source>
</evidence>
<dbReference type="PANTHER" id="PTHR30290">
    <property type="entry name" value="PERIPLASMIC BINDING COMPONENT OF ABC TRANSPORTER"/>
    <property type="match status" value="1"/>
</dbReference>
<evidence type="ECO:0000256" key="4">
    <source>
        <dbReference type="SAM" id="SignalP"/>
    </source>
</evidence>
<protein>
    <recommendedName>
        <fullName evidence="5">Solute-binding protein family 5 domain-containing protein</fullName>
    </recommendedName>
</protein>
<feature type="chain" id="PRO_5019793722" description="Solute-binding protein family 5 domain-containing protein" evidence="4">
    <location>
        <begin position="29"/>
        <end position="162"/>
    </location>
</feature>
<sequence>MTFKKTLLASVIGAVVAGTTLLPMTASAETLRIGYSADPETLDLHEQLSGGVLRFSHLAFDPLVRWTKDFQFEPRLATEWEQVDETTMRMTLREGVTFHSGNEFTAKDVVWTIERLKESPDYRAIFEPVASAEAVDDYTVEIVTTEPYPLLLNLATYIFPPG</sequence>
<evidence type="ECO:0000256" key="2">
    <source>
        <dbReference type="ARBA" id="ARBA00022448"/>
    </source>
</evidence>
<evidence type="ECO:0000313" key="6">
    <source>
        <dbReference type="EMBL" id="BBI62519.1"/>
    </source>
</evidence>
<dbReference type="EMBL" id="AP019514">
    <property type="protein sequence ID" value="BBI62519.1"/>
    <property type="molecule type" value="Genomic_DNA"/>
</dbReference>
<dbReference type="InterPro" id="IPR000914">
    <property type="entry name" value="SBP_5_dom"/>
</dbReference>
<dbReference type="KEGG" id="hsr:HSBAA_38250"/>
<dbReference type="InterPro" id="IPR039424">
    <property type="entry name" value="SBP_5"/>
</dbReference>
<organism evidence="6 7">
    <name type="scientific">Vreelandella sulfidaeris</name>
    <dbReference type="NCBI Taxonomy" id="115553"/>
    <lineage>
        <taxon>Bacteria</taxon>
        <taxon>Pseudomonadati</taxon>
        <taxon>Pseudomonadota</taxon>
        <taxon>Gammaproteobacteria</taxon>
        <taxon>Oceanospirillales</taxon>
        <taxon>Halomonadaceae</taxon>
        <taxon>Vreelandella</taxon>
    </lineage>
</organism>
<dbReference type="AlphaFoldDB" id="A0A455UDV7"/>
<keyword evidence="3 4" id="KW-0732">Signal</keyword>
<dbReference type="GO" id="GO:0015833">
    <property type="term" value="P:peptide transport"/>
    <property type="evidence" value="ECO:0007669"/>
    <property type="project" value="TreeGrafter"/>
</dbReference>
<dbReference type="Gene3D" id="3.40.190.10">
    <property type="entry name" value="Periplasmic binding protein-like II"/>
    <property type="match status" value="1"/>
</dbReference>
<accession>A0A455UDV7</accession>
<proteinExistence type="inferred from homology"/>
<feature type="domain" description="Solute-binding protein family 5" evidence="5">
    <location>
        <begin position="72"/>
        <end position="158"/>
    </location>
</feature>
<reference evidence="6 7" key="1">
    <citation type="journal article" date="2019" name="Microbiol. Resour. Announc.">
        <title>Complete Genome Sequence of Halomonas sulfidaeris Strain Esulfide1 Isolated from a Metal Sulfide Rock at a Depth of 2,200 Meters, Obtained Using Nanopore Sequencing.</title>
        <authorList>
            <person name="Saito M."/>
            <person name="Nishigata A."/>
            <person name="Galipon J."/>
            <person name="Arakawa K."/>
        </authorList>
    </citation>
    <scope>NUCLEOTIDE SEQUENCE [LARGE SCALE GENOMIC DNA]</scope>
    <source>
        <strain evidence="6 7">ATCC BAA-803</strain>
    </source>
</reference>
<dbReference type="Pfam" id="PF00496">
    <property type="entry name" value="SBP_bac_5"/>
    <property type="match status" value="1"/>
</dbReference>
<dbReference type="GO" id="GO:1904680">
    <property type="term" value="F:peptide transmembrane transporter activity"/>
    <property type="evidence" value="ECO:0007669"/>
    <property type="project" value="TreeGrafter"/>
</dbReference>
<evidence type="ECO:0000313" key="7">
    <source>
        <dbReference type="Proteomes" id="UP000320231"/>
    </source>
</evidence>
<keyword evidence="2" id="KW-0813">Transport</keyword>
<evidence type="ECO:0000259" key="5">
    <source>
        <dbReference type="Pfam" id="PF00496"/>
    </source>
</evidence>
<comment type="similarity">
    <text evidence="1">Belongs to the bacterial solute-binding protein 5 family.</text>
</comment>
<name>A0A455UDV7_9GAMM</name>
<dbReference type="Proteomes" id="UP000320231">
    <property type="component" value="Chromosome"/>
</dbReference>
<gene>
    <name evidence="6" type="ORF">HSBAA_38250</name>
</gene>